<dbReference type="GeneID" id="37068851"/>
<comment type="caution">
    <text evidence="2">The sequence shown here is derived from an EMBL/GenBank/DDBJ whole genome shotgun (WGS) entry which is preliminary data.</text>
</comment>
<name>A0A317W856_9EURO</name>
<evidence type="ECO:0000313" key="3">
    <source>
        <dbReference type="Proteomes" id="UP000247233"/>
    </source>
</evidence>
<feature type="region of interest" description="Disordered" evidence="1">
    <location>
        <begin position="120"/>
        <end position="148"/>
    </location>
</feature>
<dbReference type="VEuPathDB" id="FungiDB:BO70DRAFT_396388"/>
<dbReference type="AlphaFoldDB" id="A0A317W856"/>
<organism evidence="2 3">
    <name type="scientific">Aspergillus heteromorphus CBS 117.55</name>
    <dbReference type="NCBI Taxonomy" id="1448321"/>
    <lineage>
        <taxon>Eukaryota</taxon>
        <taxon>Fungi</taxon>
        <taxon>Dikarya</taxon>
        <taxon>Ascomycota</taxon>
        <taxon>Pezizomycotina</taxon>
        <taxon>Eurotiomycetes</taxon>
        <taxon>Eurotiomycetidae</taxon>
        <taxon>Eurotiales</taxon>
        <taxon>Aspergillaceae</taxon>
        <taxon>Aspergillus</taxon>
        <taxon>Aspergillus subgen. Circumdati</taxon>
    </lineage>
</organism>
<dbReference type="Proteomes" id="UP000247233">
    <property type="component" value="Unassembled WGS sequence"/>
</dbReference>
<dbReference type="EMBL" id="MSFL01000012">
    <property type="protein sequence ID" value="PWY82095.1"/>
    <property type="molecule type" value="Genomic_DNA"/>
</dbReference>
<proteinExistence type="predicted"/>
<reference evidence="2 3" key="1">
    <citation type="submission" date="2016-12" db="EMBL/GenBank/DDBJ databases">
        <title>The genomes of Aspergillus section Nigri reveals drivers in fungal speciation.</title>
        <authorList>
            <consortium name="DOE Joint Genome Institute"/>
            <person name="Vesth T.C."/>
            <person name="Nybo J."/>
            <person name="Theobald S."/>
            <person name="Brandl J."/>
            <person name="Frisvad J.C."/>
            <person name="Nielsen K.F."/>
            <person name="Lyhne E.K."/>
            <person name="Kogle M.E."/>
            <person name="Kuo A."/>
            <person name="Riley R."/>
            <person name="Clum A."/>
            <person name="Nolan M."/>
            <person name="Lipzen A."/>
            <person name="Salamov A."/>
            <person name="Henrissat B."/>
            <person name="Wiebenga A."/>
            <person name="De Vries R.P."/>
            <person name="Grigoriev I.V."/>
            <person name="Mortensen U.H."/>
            <person name="Andersen M.R."/>
            <person name="Baker S.E."/>
        </authorList>
    </citation>
    <scope>NUCLEOTIDE SEQUENCE [LARGE SCALE GENOMIC DNA]</scope>
    <source>
        <strain evidence="2 3">CBS 117.55</strain>
    </source>
</reference>
<evidence type="ECO:0000256" key="1">
    <source>
        <dbReference type="SAM" id="MobiDB-lite"/>
    </source>
</evidence>
<evidence type="ECO:0000313" key="2">
    <source>
        <dbReference type="EMBL" id="PWY82095.1"/>
    </source>
</evidence>
<dbReference type="RefSeq" id="XP_025399360.1">
    <property type="nucleotide sequence ID" value="XM_025546614.1"/>
</dbReference>
<protein>
    <submittedName>
        <fullName evidence="2">Uncharacterized protein</fullName>
    </submittedName>
</protein>
<gene>
    <name evidence="2" type="ORF">BO70DRAFT_396388</name>
</gene>
<keyword evidence="3" id="KW-1185">Reference proteome</keyword>
<sequence>MDTTTTIDPALLSLEEMLYYDDDALEGEDEDAWWEFPNNDDYLIGESEMGSYEGTHEVPSSNRPDEDIFQMGNFHAHHGSSFQAVSYDAHAQTEQSVNSDIMGRSDEDFLQMGDFYAHHGSSSQDVNHDGYDQTEQSRNPDILESRPDGHLYCPQRSCQLTFPNDKDFFNAHFPNAKLSTGEGIILMYTSGTRITLTQRFMRGLFHLGGVTRKTA</sequence>
<accession>A0A317W856</accession>